<dbReference type="Pfam" id="PF00155">
    <property type="entry name" value="Aminotran_1_2"/>
    <property type="match status" value="1"/>
</dbReference>
<dbReference type="InterPro" id="IPR001917">
    <property type="entry name" value="Aminotrans_II_pyridoxalP_BS"/>
</dbReference>
<dbReference type="GO" id="GO:0008710">
    <property type="term" value="F:8-amino-7-oxononanoate synthase activity"/>
    <property type="evidence" value="ECO:0007669"/>
    <property type="project" value="UniProtKB-EC"/>
</dbReference>
<comment type="similarity">
    <text evidence="3">Belongs to the class-II pyridoxal-phosphate-dependent aminotransferase family. BioF subfamily.</text>
</comment>
<gene>
    <name evidence="14" type="ORF">UM93_10170</name>
</gene>
<comment type="cofactor">
    <cofactor evidence="1 12">
        <name>pyridoxal 5'-phosphate</name>
        <dbReference type="ChEBI" id="CHEBI:597326"/>
    </cofactor>
</comment>
<dbReference type="OrthoDB" id="9807157at2"/>
<evidence type="ECO:0000256" key="5">
    <source>
        <dbReference type="ARBA" id="ARBA00013187"/>
    </source>
</evidence>
<comment type="subunit">
    <text evidence="4">Homodimer.</text>
</comment>
<keyword evidence="15" id="KW-1185">Reference proteome</keyword>
<sequence>MNLAVSDWLLEAARVRARRSQQRRAIPVAAGLLDLASNDYLSLSKDPRLILAATTALQLSGTGACASRVVSGTLPVHEELEGELCQLTGQEAALVFSSGYLANLGVLGSLGGPNTLIVLDAHCHASLFDAARLSRSPLITAPHADLAALEHSLAGRSAKRAVVVVESVYSVLGDLADLSSIAELCARYDALLLVDEAHGLGVMGAGRGLVHALGLADLEYLVVTATLSKALAAQGGVVLAKRMFREQLVNTARSFIFDTGLAPASAAAAAEACRIIRAEPERVESLHQIAEQISMGIQLRKAPGAVQSVVVGGAEQAVEITAELRNHGILVGCFRPPSVPDGVSRLRLTAHAGADQAEVVAATAFLRELIGGNCQRPKDRQ</sequence>
<evidence type="ECO:0000256" key="4">
    <source>
        <dbReference type="ARBA" id="ARBA00011738"/>
    </source>
</evidence>
<organism evidence="14 15">
    <name type="scientific">Psychromicrobium lacuslunae</name>
    <dbReference type="NCBI Taxonomy" id="1618207"/>
    <lineage>
        <taxon>Bacteria</taxon>
        <taxon>Bacillati</taxon>
        <taxon>Actinomycetota</taxon>
        <taxon>Actinomycetes</taxon>
        <taxon>Micrococcales</taxon>
        <taxon>Micrococcaceae</taxon>
        <taxon>Psychromicrobium</taxon>
    </lineage>
</organism>
<comment type="pathway">
    <text evidence="2">Cofactor biosynthesis; biotin biosynthesis.</text>
</comment>
<dbReference type="EC" id="2.3.1.47" evidence="5"/>
<evidence type="ECO:0000259" key="13">
    <source>
        <dbReference type="Pfam" id="PF00155"/>
    </source>
</evidence>
<accession>A0A0D4BZQ2</accession>
<dbReference type="KEGG" id="ari:UM93_10170"/>
<dbReference type="HOGENOM" id="CLU_015846_11_2_11"/>
<keyword evidence="7" id="KW-0093">Biotin biosynthesis</keyword>
<reference evidence="14 15" key="1">
    <citation type="journal article" date="2015" name="Genome Announc.">
        <title>Complete Genome Sequencing of Protease-Producing Novel Arthrobacter sp. Strain IHBB 11108 Using PacBio Single-Molecule Real-Time Sequencing Technology.</title>
        <authorList>
            <person name="Kiran S."/>
            <person name="Swarnkar M.K."/>
            <person name="Pal M."/>
            <person name="Thakur R."/>
            <person name="Tewari R."/>
            <person name="Singh A.K."/>
            <person name="Gulati A."/>
        </authorList>
    </citation>
    <scope>NUCLEOTIDE SEQUENCE [LARGE SCALE GENOMIC DNA]</scope>
    <source>
        <strain evidence="14 15">IHBB 11108</strain>
    </source>
</reference>
<evidence type="ECO:0000256" key="2">
    <source>
        <dbReference type="ARBA" id="ARBA00004746"/>
    </source>
</evidence>
<evidence type="ECO:0000256" key="6">
    <source>
        <dbReference type="ARBA" id="ARBA00022679"/>
    </source>
</evidence>
<feature type="domain" description="Aminotransferase class I/classII large" evidence="13">
    <location>
        <begin position="32"/>
        <end position="360"/>
    </location>
</feature>
<evidence type="ECO:0000256" key="12">
    <source>
        <dbReference type="RuleBase" id="RU003693"/>
    </source>
</evidence>
<comment type="catalytic activity">
    <reaction evidence="11">
        <text>6-carboxyhexanoyl-[ACP] + L-alanine + H(+) = (8S)-8-amino-7-oxononanoate + holo-[ACP] + CO2</text>
        <dbReference type="Rhea" id="RHEA:42288"/>
        <dbReference type="Rhea" id="RHEA-COMP:9685"/>
        <dbReference type="Rhea" id="RHEA-COMP:9955"/>
        <dbReference type="ChEBI" id="CHEBI:15378"/>
        <dbReference type="ChEBI" id="CHEBI:16526"/>
        <dbReference type="ChEBI" id="CHEBI:57972"/>
        <dbReference type="ChEBI" id="CHEBI:64479"/>
        <dbReference type="ChEBI" id="CHEBI:78846"/>
        <dbReference type="ChEBI" id="CHEBI:149468"/>
        <dbReference type="EC" id="2.3.1.47"/>
    </reaction>
</comment>
<evidence type="ECO:0000256" key="9">
    <source>
        <dbReference type="ARBA" id="ARBA00032610"/>
    </source>
</evidence>
<dbReference type="PANTHER" id="PTHR13693">
    <property type="entry name" value="CLASS II AMINOTRANSFERASE/8-AMINO-7-OXONONANOATE SYNTHASE"/>
    <property type="match status" value="1"/>
</dbReference>
<dbReference type="InterPro" id="IPR004839">
    <property type="entry name" value="Aminotransferase_I/II_large"/>
</dbReference>
<protein>
    <recommendedName>
        <fullName evidence="5">8-amino-7-oxononanoate synthase</fullName>
        <ecNumber evidence="5">2.3.1.47</ecNumber>
    </recommendedName>
    <alternativeName>
        <fullName evidence="9">7-keto-8-amino-pelargonic acid synthase</fullName>
    </alternativeName>
    <alternativeName>
        <fullName evidence="10">8-amino-7-ketopelargonate synthase</fullName>
    </alternativeName>
</protein>
<dbReference type="AlphaFoldDB" id="A0A0D4BZQ2"/>
<dbReference type="RefSeq" id="WP_045075396.1">
    <property type="nucleotide sequence ID" value="NZ_CP011005.1"/>
</dbReference>
<dbReference type="SUPFAM" id="SSF53383">
    <property type="entry name" value="PLP-dependent transferases"/>
    <property type="match status" value="1"/>
</dbReference>
<dbReference type="GO" id="GO:0030170">
    <property type="term" value="F:pyridoxal phosphate binding"/>
    <property type="evidence" value="ECO:0007669"/>
    <property type="project" value="InterPro"/>
</dbReference>
<dbReference type="EMBL" id="CP011005">
    <property type="protein sequence ID" value="AJT41794.1"/>
    <property type="molecule type" value="Genomic_DNA"/>
</dbReference>
<keyword evidence="8 12" id="KW-0663">Pyridoxal phosphate</keyword>
<evidence type="ECO:0000313" key="14">
    <source>
        <dbReference type="EMBL" id="AJT41794.1"/>
    </source>
</evidence>
<evidence type="ECO:0000256" key="11">
    <source>
        <dbReference type="ARBA" id="ARBA00047715"/>
    </source>
</evidence>
<dbReference type="PANTHER" id="PTHR13693:SF100">
    <property type="entry name" value="8-AMINO-7-OXONONANOATE SYNTHASE"/>
    <property type="match status" value="1"/>
</dbReference>
<dbReference type="Gene3D" id="3.40.640.10">
    <property type="entry name" value="Type I PLP-dependent aspartate aminotransferase-like (Major domain)"/>
    <property type="match status" value="1"/>
</dbReference>
<dbReference type="Gene3D" id="3.90.1150.10">
    <property type="entry name" value="Aspartate Aminotransferase, domain 1"/>
    <property type="match status" value="1"/>
</dbReference>
<dbReference type="PATRIC" id="fig|1618207.4.peg.2065"/>
<evidence type="ECO:0000313" key="15">
    <source>
        <dbReference type="Proteomes" id="UP000061839"/>
    </source>
</evidence>
<evidence type="ECO:0000256" key="8">
    <source>
        <dbReference type="ARBA" id="ARBA00022898"/>
    </source>
</evidence>
<dbReference type="InterPro" id="IPR015421">
    <property type="entry name" value="PyrdxlP-dep_Trfase_major"/>
</dbReference>
<dbReference type="STRING" id="1618207.UM93_10170"/>
<dbReference type="Proteomes" id="UP000061839">
    <property type="component" value="Chromosome"/>
</dbReference>
<evidence type="ECO:0000256" key="1">
    <source>
        <dbReference type="ARBA" id="ARBA00001933"/>
    </source>
</evidence>
<dbReference type="GO" id="GO:0009102">
    <property type="term" value="P:biotin biosynthetic process"/>
    <property type="evidence" value="ECO:0007669"/>
    <property type="project" value="UniProtKB-KW"/>
</dbReference>
<evidence type="ECO:0000256" key="7">
    <source>
        <dbReference type="ARBA" id="ARBA00022756"/>
    </source>
</evidence>
<evidence type="ECO:0000256" key="3">
    <source>
        <dbReference type="ARBA" id="ARBA00010008"/>
    </source>
</evidence>
<dbReference type="InterPro" id="IPR050087">
    <property type="entry name" value="AON_synthase_class-II"/>
</dbReference>
<proteinExistence type="inferred from homology"/>
<keyword evidence="6" id="KW-0808">Transferase</keyword>
<evidence type="ECO:0000256" key="10">
    <source>
        <dbReference type="ARBA" id="ARBA00033381"/>
    </source>
</evidence>
<name>A0A0D4BZQ2_9MICC</name>
<dbReference type="InterPro" id="IPR015422">
    <property type="entry name" value="PyrdxlP-dep_Trfase_small"/>
</dbReference>
<dbReference type="PROSITE" id="PS00599">
    <property type="entry name" value="AA_TRANSFER_CLASS_2"/>
    <property type="match status" value="1"/>
</dbReference>
<dbReference type="InterPro" id="IPR015424">
    <property type="entry name" value="PyrdxlP-dep_Trfase"/>
</dbReference>